<keyword evidence="5" id="KW-1185">Reference proteome</keyword>
<dbReference type="SUPFAM" id="SSF53613">
    <property type="entry name" value="Ribokinase-like"/>
    <property type="match status" value="1"/>
</dbReference>
<dbReference type="PANTHER" id="PTHR10584:SF166">
    <property type="entry name" value="RIBOKINASE"/>
    <property type="match status" value="1"/>
</dbReference>
<evidence type="ECO:0000256" key="1">
    <source>
        <dbReference type="ARBA" id="ARBA00022679"/>
    </source>
</evidence>
<dbReference type="Gene3D" id="3.40.1190.20">
    <property type="match status" value="1"/>
</dbReference>
<dbReference type="PROSITE" id="PS00583">
    <property type="entry name" value="PFKB_KINASES_1"/>
    <property type="match status" value="1"/>
</dbReference>
<dbReference type="Pfam" id="PF00294">
    <property type="entry name" value="PfkB"/>
    <property type="match status" value="1"/>
</dbReference>
<dbReference type="InterPro" id="IPR002173">
    <property type="entry name" value="Carboh/pur_kinase_PfkB_CS"/>
</dbReference>
<comment type="caution">
    <text evidence="4">The sequence shown here is derived from an EMBL/GenBank/DDBJ whole genome shotgun (WGS) entry which is preliminary data.</text>
</comment>
<organism evidence="4 5">
    <name type="scientific">Rhodovulum imhoffii</name>
    <dbReference type="NCBI Taxonomy" id="365340"/>
    <lineage>
        <taxon>Bacteria</taxon>
        <taxon>Pseudomonadati</taxon>
        <taxon>Pseudomonadota</taxon>
        <taxon>Alphaproteobacteria</taxon>
        <taxon>Rhodobacterales</taxon>
        <taxon>Paracoccaceae</taxon>
        <taxon>Rhodovulum</taxon>
    </lineage>
</organism>
<dbReference type="GO" id="GO:0016301">
    <property type="term" value="F:kinase activity"/>
    <property type="evidence" value="ECO:0007669"/>
    <property type="project" value="UniProtKB-KW"/>
</dbReference>
<dbReference type="InterPro" id="IPR029056">
    <property type="entry name" value="Ribokinase-like"/>
</dbReference>
<protein>
    <submittedName>
        <fullName evidence="4">Sugar/nucleoside kinase (Ribokinase family)</fullName>
    </submittedName>
</protein>
<evidence type="ECO:0000256" key="2">
    <source>
        <dbReference type="ARBA" id="ARBA00022777"/>
    </source>
</evidence>
<dbReference type="InterPro" id="IPR011611">
    <property type="entry name" value="PfkB_dom"/>
</dbReference>
<dbReference type="AlphaFoldDB" id="A0A2T5BTQ4"/>
<dbReference type="Proteomes" id="UP000243859">
    <property type="component" value="Unassembled WGS sequence"/>
</dbReference>
<name>A0A2T5BTQ4_9RHOB</name>
<dbReference type="OrthoDB" id="7869371at2"/>
<dbReference type="PANTHER" id="PTHR10584">
    <property type="entry name" value="SUGAR KINASE"/>
    <property type="match status" value="1"/>
</dbReference>
<evidence type="ECO:0000313" key="5">
    <source>
        <dbReference type="Proteomes" id="UP000243859"/>
    </source>
</evidence>
<dbReference type="EMBL" id="QAAA01000005">
    <property type="protein sequence ID" value="PTN02811.1"/>
    <property type="molecule type" value="Genomic_DNA"/>
</dbReference>
<accession>A0A2T5BTQ4</accession>
<evidence type="ECO:0000259" key="3">
    <source>
        <dbReference type="Pfam" id="PF00294"/>
    </source>
</evidence>
<feature type="domain" description="Carbohydrate kinase PfkB" evidence="3">
    <location>
        <begin position="6"/>
        <end position="290"/>
    </location>
</feature>
<keyword evidence="1" id="KW-0808">Transferase</keyword>
<keyword evidence="2 4" id="KW-0418">Kinase</keyword>
<gene>
    <name evidence="4" type="ORF">C8N32_105184</name>
</gene>
<reference evidence="4 5" key="1">
    <citation type="submission" date="2018-04" db="EMBL/GenBank/DDBJ databases">
        <title>Genomic Encyclopedia of Archaeal and Bacterial Type Strains, Phase II (KMG-II): from individual species to whole genera.</title>
        <authorList>
            <person name="Goeker M."/>
        </authorList>
    </citation>
    <scope>NUCLEOTIDE SEQUENCE [LARGE SCALE GENOMIC DNA]</scope>
    <source>
        <strain evidence="4 5">DSM 18064</strain>
    </source>
</reference>
<dbReference type="RefSeq" id="WP_107891615.1">
    <property type="nucleotide sequence ID" value="NZ_NHSI01000053.1"/>
</dbReference>
<evidence type="ECO:0000313" key="4">
    <source>
        <dbReference type="EMBL" id="PTN02811.1"/>
    </source>
</evidence>
<proteinExistence type="predicted"/>
<sequence>MTAQVDIVCIGAVLWDIIGRAPGALQPGQDVPGRIIRQPGGVALNIALSLRRFGLRPALLSALGQDAEGEELLTACTGAGLFTEYIHRHAHPTDRYMAIEDADGLAAAIADAHGLERAGATILKPLLAGPLGRPGAPFCGTVILDGNLTAPLLAEIAHNPAFACADLRVVPASPGKATRLTPFLTHPRATLYLNRLEAEGLCARPFSGASEAAAALSQMGTNRALITDGPNMAADLHRGDLLTARPPAVTVHRITGAGDAFLAGHLAAEARGADRAPALRAALDAAARHISAKDIP</sequence>